<dbReference type="EMBL" id="LSZW01000065">
    <property type="protein sequence ID" value="KXK64271.1"/>
    <property type="molecule type" value="Genomic_DNA"/>
</dbReference>
<gene>
    <name evidence="2" type="ORF">HMPREF3293_02920</name>
</gene>
<feature type="domain" description="6-phosphogluconate dehydrogenase NADP-binding" evidence="1">
    <location>
        <begin position="3"/>
        <end position="53"/>
    </location>
</feature>
<dbReference type="AlphaFoldDB" id="A0A136Q0Q5"/>
<name>A0A136Q0Q5_9FIRM</name>
<dbReference type="KEGG" id="cmiu:B1H56_02395"/>
<dbReference type="Gene3D" id="3.40.50.720">
    <property type="entry name" value="NAD(P)-binding Rossmann-like Domain"/>
    <property type="match status" value="1"/>
</dbReference>
<evidence type="ECO:0000313" key="3">
    <source>
        <dbReference type="Proteomes" id="UP000070366"/>
    </source>
</evidence>
<dbReference type="OrthoDB" id="9786703at2"/>
<dbReference type="InterPro" id="IPR006115">
    <property type="entry name" value="6PGDH_NADP-bd"/>
</dbReference>
<keyword evidence="3" id="KW-1185">Reference proteome</keyword>
<accession>A0A136Q0Q5</accession>
<evidence type="ECO:0000259" key="1">
    <source>
        <dbReference type="Pfam" id="PF03446"/>
    </source>
</evidence>
<organism evidence="2 3">
    <name type="scientific">Christensenella minuta</name>
    <dbReference type="NCBI Taxonomy" id="626937"/>
    <lineage>
        <taxon>Bacteria</taxon>
        <taxon>Bacillati</taxon>
        <taxon>Bacillota</taxon>
        <taxon>Clostridia</taxon>
        <taxon>Christensenellales</taxon>
        <taxon>Christensenellaceae</taxon>
        <taxon>Christensenella</taxon>
    </lineage>
</organism>
<proteinExistence type="predicted"/>
<protein>
    <recommendedName>
        <fullName evidence="1">6-phosphogluconate dehydrogenase NADP-binding domain-containing protein</fullName>
    </recommendedName>
</protein>
<dbReference type="InterPro" id="IPR036291">
    <property type="entry name" value="NAD(P)-bd_dom_sf"/>
</dbReference>
<evidence type="ECO:0000313" key="2">
    <source>
        <dbReference type="EMBL" id="KXK64271.1"/>
    </source>
</evidence>
<dbReference type="Pfam" id="PF03446">
    <property type="entry name" value="NAD_binding_2"/>
    <property type="match status" value="1"/>
</dbReference>
<sequence>MAQIGMIGLAVMGSNLARNMESKGYPVAVYDIDRAAEQRFMDTYGAGKFEAAEACGWDFDLRTALRL</sequence>
<dbReference type="GO" id="GO:0050661">
    <property type="term" value="F:NADP binding"/>
    <property type="evidence" value="ECO:0007669"/>
    <property type="project" value="InterPro"/>
</dbReference>
<dbReference type="SUPFAM" id="SSF51735">
    <property type="entry name" value="NAD(P)-binding Rossmann-fold domains"/>
    <property type="match status" value="1"/>
</dbReference>
<reference evidence="3" key="1">
    <citation type="submission" date="2016-02" db="EMBL/GenBank/DDBJ databases">
        <authorList>
            <person name="Mitreva M."/>
            <person name="Pepin K.H."/>
            <person name="Mihindukulasuriya K.A."/>
            <person name="Fulton R."/>
            <person name="Fronick C."/>
            <person name="O'Laughlin M."/>
            <person name="Miner T."/>
            <person name="Herter B."/>
            <person name="Rosa B.A."/>
            <person name="Cordes M."/>
            <person name="Tomlinson C."/>
            <person name="Wollam A."/>
            <person name="Palsikar V.B."/>
            <person name="Mardis E.R."/>
            <person name="Wilson R.K."/>
        </authorList>
    </citation>
    <scope>NUCLEOTIDE SEQUENCE [LARGE SCALE GENOMIC DNA]</scope>
    <source>
        <strain evidence="3">DSM 22607</strain>
    </source>
</reference>
<dbReference type="RefSeq" id="WP_066521542.1">
    <property type="nucleotide sequence ID" value="NZ_CABMOF010000005.1"/>
</dbReference>
<comment type="caution">
    <text evidence="2">The sequence shown here is derived from an EMBL/GenBank/DDBJ whole genome shotgun (WGS) entry which is preliminary data.</text>
</comment>
<dbReference type="PATRIC" id="fig|626937.4.peg.2875"/>
<dbReference type="Proteomes" id="UP000070366">
    <property type="component" value="Unassembled WGS sequence"/>
</dbReference>
<dbReference type="STRING" id="626937.HMPREF3293_02920"/>